<evidence type="ECO:0000313" key="3">
    <source>
        <dbReference type="Proteomes" id="UP000675379"/>
    </source>
</evidence>
<keyword evidence="1" id="KW-1133">Transmembrane helix</keyword>
<dbReference type="AlphaFoldDB" id="A0A941CPR0"/>
<protein>
    <submittedName>
        <fullName evidence="2">Uncharacterized protein</fullName>
    </submittedName>
</protein>
<feature type="transmembrane region" description="Helical" evidence="1">
    <location>
        <begin position="166"/>
        <end position="186"/>
    </location>
</feature>
<name>A0A941CPR0_9CLOT</name>
<accession>A0A941CPR0</accession>
<feature type="transmembrane region" description="Helical" evidence="1">
    <location>
        <begin position="135"/>
        <end position="154"/>
    </location>
</feature>
<evidence type="ECO:0000313" key="2">
    <source>
        <dbReference type="EMBL" id="MBR0576495.1"/>
    </source>
</evidence>
<feature type="transmembrane region" description="Helical" evidence="1">
    <location>
        <begin position="76"/>
        <end position="93"/>
    </location>
</feature>
<organism evidence="2 3">
    <name type="scientific">Proteiniclasticum sediminis</name>
    <dbReference type="NCBI Taxonomy" id="2804028"/>
    <lineage>
        <taxon>Bacteria</taxon>
        <taxon>Bacillati</taxon>
        <taxon>Bacillota</taxon>
        <taxon>Clostridia</taxon>
        <taxon>Eubacteriales</taxon>
        <taxon>Clostridiaceae</taxon>
        <taxon>Proteiniclasticum</taxon>
    </lineage>
</organism>
<sequence>MQAIMETLFDVLYLTSVITAGLLLLRNNPRKSPSWSFGLMALILGAGDAFHLVPRAYALMTDGLANHAVALGRGKFITSLTMTIFYLVLYRILSQRYGKKNRGWDWAMGLFGLLRFGLCLMPQNRWTDAEGPLLWGILRNLPFAAMGILVMILAWKGAKEKEDAAFRPMGLAIFLSFLFYVPVVLWADRYPLVGILMIPKTLAYVWVVWMGFREYLQAQKNHQVPAL</sequence>
<feature type="transmembrane region" description="Helical" evidence="1">
    <location>
        <begin position="37"/>
        <end position="56"/>
    </location>
</feature>
<gene>
    <name evidence="2" type="ORF">KCG48_09095</name>
</gene>
<feature type="transmembrane region" description="Helical" evidence="1">
    <location>
        <begin position="105"/>
        <end position="123"/>
    </location>
</feature>
<proteinExistence type="predicted"/>
<keyword evidence="3" id="KW-1185">Reference proteome</keyword>
<evidence type="ECO:0000256" key="1">
    <source>
        <dbReference type="SAM" id="Phobius"/>
    </source>
</evidence>
<dbReference type="Proteomes" id="UP000675379">
    <property type="component" value="Unassembled WGS sequence"/>
</dbReference>
<comment type="caution">
    <text evidence="2">The sequence shown here is derived from an EMBL/GenBank/DDBJ whole genome shotgun (WGS) entry which is preliminary data.</text>
</comment>
<feature type="transmembrane region" description="Helical" evidence="1">
    <location>
        <begin position="6"/>
        <end position="25"/>
    </location>
</feature>
<feature type="transmembrane region" description="Helical" evidence="1">
    <location>
        <begin position="192"/>
        <end position="212"/>
    </location>
</feature>
<keyword evidence="1" id="KW-0812">Transmembrane</keyword>
<dbReference type="EMBL" id="JAGSCS010000011">
    <property type="protein sequence ID" value="MBR0576495.1"/>
    <property type="molecule type" value="Genomic_DNA"/>
</dbReference>
<keyword evidence="1" id="KW-0472">Membrane</keyword>
<dbReference type="RefSeq" id="WP_211801488.1">
    <property type="nucleotide sequence ID" value="NZ_JAGSCS010000011.1"/>
</dbReference>
<reference evidence="2" key="1">
    <citation type="submission" date="2021-04" db="EMBL/GenBank/DDBJ databases">
        <title>Proteiniclasticum sedimins sp. nov., an obligate anaerobic bacterium isolated from anaerobic sludge.</title>
        <authorList>
            <person name="Liu J."/>
        </authorList>
    </citation>
    <scope>NUCLEOTIDE SEQUENCE</scope>
    <source>
        <strain evidence="2">BAD-10</strain>
    </source>
</reference>